<evidence type="ECO:0000256" key="2">
    <source>
        <dbReference type="ARBA" id="ARBA00023136"/>
    </source>
</evidence>
<dbReference type="AlphaFoldDB" id="A0AAD9J786"/>
<evidence type="ECO:0000256" key="3">
    <source>
        <dbReference type="ARBA" id="ARBA00023180"/>
    </source>
</evidence>
<protein>
    <recommendedName>
        <fullName evidence="8">Plexin A</fullName>
    </recommendedName>
</protein>
<dbReference type="Proteomes" id="UP001208570">
    <property type="component" value="Unassembled WGS sequence"/>
</dbReference>
<dbReference type="Pfam" id="PF01437">
    <property type="entry name" value="PSI"/>
    <property type="match status" value="1"/>
</dbReference>
<dbReference type="SMART" id="SM00429">
    <property type="entry name" value="IPT"/>
    <property type="match status" value="1"/>
</dbReference>
<gene>
    <name evidence="6" type="ORF">LSH36_550g01042</name>
</gene>
<dbReference type="InterPro" id="IPR002909">
    <property type="entry name" value="IPT_dom"/>
</dbReference>
<dbReference type="GO" id="GO:0002116">
    <property type="term" value="C:semaphorin receptor complex"/>
    <property type="evidence" value="ECO:0007669"/>
    <property type="project" value="TreeGrafter"/>
</dbReference>
<evidence type="ECO:0000313" key="7">
    <source>
        <dbReference type="Proteomes" id="UP001208570"/>
    </source>
</evidence>
<evidence type="ECO:0000313" key="6">
    <source>
        <dbReference type="EMBL" id="KAK2147482.1"/>
    </source>
</evidence>
<proteinExistence type="predicted"/>
<comment type="caution">
    <text evidence="6">The sequence shown here is derived from an EMBL/GenBank/DDBJ whole genome shotgun (WGS) entry which is preliminary data.</text>
</comment>
<sequence length="188" mass="20473">ITKVPLLSCDVYSDCSQCVLTRDPLGCGWCKDKCTRNEQCTGNFSPDSCPPVLYNFLPKSGPLEGGTLLTIHGKYFGNATASRKLTQATVTVAYQECDILHRNTSVILCRTSSAPNSTDREVQVEVMDMTNTTEQFAIRGSDSSRHVSFSYKVPKIWSFMPAVGPKSGGTKLTITGQYLDIGSELAVT</sequence>
<evidence type="ECO:0000256" key="1">
    <source>
        <dbReference type="ARBA" id="ARBA00004370"/>
    </source>
</evidence>
<dbReference type="InterPro" id="IPR002165">
    <property type="entry name" value="Plexin_repeat"/>
</dbReference>
<feature type="domain" description="IPT/TIG" evidence="5">
    <location>
        <begin position="50"/>
        <end position="152"/>
    </location>
</feature>
<dbReference type="CDD" id="cd00603">
    <property type="entry name" value="IPT_PCSR"/>
    <property type="match status" value="1"/>
</dbReference>
<dbReference type="PANTHER" id="PTHR22625:SF70">
    <property type="entry name" value="PLEXIN A, ISOFORM A"/>
    <property type="match status" value="1"/>
</dbReference>
<feature type="non-terminal residue" evidence="6">
    <location>
        <position position="188"/>
    </location>
</feature>
<reference evidence="6" key="1">
    <citation type="journal article" date="2023" name="Mol. Biol. Evol.">
        <title>Third-Generation Sequencing Reveals the Adaptive Role of the Epigenome in Three Deep-Sea Polychaetes.</title>
        <authorList>
            <person name="Perez M."/>
            <person name="Aroh O."/>
            <person name="Sun Y."/>
            <person name="Lan Y."/>
            <person name="Juniper S.K."/>
            <person name="Young C.R."/>
            <person name="Angers B."/>
            <person name="Qian P.Y."/>
        </authorList>
    </citation>
    <scope>NUCLEOTIDE SEQUENCE</scope>
    <source>
        <strain evidence="6">P08H-3</strain>
    </source>
</reference>
<dbReference type="Gene3D" id="2.60.40.10">
    <property type="entry name" value="Immunoglobulins"/>
    <property type="match status" value="2"/>
</dbReference>
<evidence type="ECO:0000259" key="4">
    <source>
        <dbReference type="SMART" id="SM00423"/>
    </source>
</evidence>
<dbReference type="SMART" id="SM00423">
    <property type="entry name" value="PSI"/>
    <property type="match status" value="1"/>
</dbReference>
<feature type="domain" description="PSI" evidence="4">
    <location>
        <begin position="8"/>
        <end position="50"/>
    </location>
</feature>
<keyword evidence="2" id="KW-0472">Membrane</keyword>
<dbReference type="PANTHER" id="PTHR22625">
    <property type="entry name" value="PLEXIN"/>
    <property type="match status" value="1"/>
</dbReference>
<comment type="subcellular location">
    <subcellularLocation>
        <location evidence="1">Membrane</location>
    </subcellularLocation>
</comment>
<dbReference type="Gene3D" id="3.30.1680.10">
    <property type="entry name" value="ligand-binding face of the semaphorins, domain 2"/>
    <property type="match status" value="1"/>
</dbReference>
<organism evidence="6 7">
    <name type="scientific">Paralvinella palmiformis</name>
    <dbReference type="NCBI Taxonomy" id="53620"/>
    <lineage>
        <taxon>Eukaryota</taxon>
        <taxon>Metazoa</taxon>
        <taxon>Spiralia</taxon>
        <taxon>Lophotrochozoa</taxon>
        <taxon>Annelida</taxon>
        <taxon>Polychaeta</taxon>
        <taxon>Sedentaria</taxon>
        <taxon>Canalipalpata</taxon>
        <taxon>Terebellida</taxon>
        <taxon>Terebelliformia</taxon>
        <taxon>Alvinellidae</taxon>
        <taxon>Paralvinella</taxon>
    </lineage>
</organism>
<evidence type="ECO:0000259" key="5">
    <source>
        <dbReference type="SMART" id="SM00429"/>
    </source>
</evidence>
<dbReference type="Pfam" id="PF01833">
    <property type="entry name" value="TIG"/>
    <property type="match status" value="2"/>
</dbReference>
<dbReference type="InterPro" id="IPR013783">
    <property type="entry name" value="Ig-like_fold"/>
</dbReference>
<keyword evidence="7" id="KW-1185">Reference proteome</keyword>
<dbReference type="InterPro" id="IPR014756">
    <property type="entry name" value="Ig_E-set"/>
</dbReference>
<keyword evidence="3" id="KW-0325">Glycoprotein</keyword>
<dbReference type="GO" id="GO:0030334">
    <property type="term" value="P:regulation of cell migration"/>
    <property type="evidence" value="ECO:0007669"/>
    <property type="project" value="TreeGrafter"/>
</dbReference>
<feature type="non-terminal residue" evidence="6">
    <location>
        <position position="1"/>
    </location>
</feature>
<dbReference type="InterPro" id="IPR016201">
    <property type="entry name" value="PSI"/>
</dbReference>
<evidence type="ECO:0008006" key="8">
    <source>
        <dbReference type="Google" id="ProtNLM"/>
    </source>
</evidence>
<dbReference type="SUPFAM" id="SSF81296">
    <property type="entry name" value="E set domains"/>
    <property type="match status" value="2"/>
</dbReference>
<dbReference type="InterPro" id="IPR031148">
    <property type="entry name" value="Plexin"/>
</dbReference>
<dbReference type="GO" id="GO:0005886">
    <property type="term" value="C:plasma membrane"/>
    <property type="evidence" value="ECO:0007669"/>
    <property type="project" value="TreeGrafter"/>
</dbReference>
<dbReference type="EMBL" id="JAODUP010000550">
    <property type="protein sequence ID" value="KAK2147482.1"/>
    <property type="molecule type" value="Genomic_DNA"/>
</dbReference>
<dbReference type="SUPFAM" id="SSF103575">
    <property type="entry name" value="Plexin repeat"/>
    <property type="match status" value="1"/>
</dbReference>
<dbReference type="GO" id="GO:0017154">
    <property type="term" value="F:semaphorin receptor activity"/>
    <property type="evidence" value="ECO:0007669"/>
    <property type="project" value="InterPro"/>
</dbReference>
<accession>A0AAD9J786</accession>
<name>A0AAD9J786_9ANNE</name>